<feature type="binding site" evidence="12">
    <location>
        <position position="182"/>
    </location>
    <ligand>
        <name>dihydroxyacetone phosphate</name>
        <dbReference type="ChEBI" id="CHEBI:57642"/>
    </ligand>
</feature>
<comment type="catalytic activity">
    <reaction evidence="1">
        <text>beta-D-fructose 1,6-bisphosphate = D-glyceraldehyde 3-phosphate + dihydroxyacetone phosphate</text>
        <dbReference type="Rhea" id="RHEA:14729"/>
        <dbReference type="ChEBI" id="CHEBI:32966"/>
        <dbReference type="ChEBI" id="CHEBI:57642"/>
        <dbReference type="ChEBI" id="CHEBI:59776"/>
        <dbReference type="EC" id="4.1.2.13"/>
    </reaction>
</comment>
<dbReference type="GO" id="GO:0030388">
    <property type="term" value="P:fructose 1,6-bisphosphate metabolic process"/>
    <property type="evidence" value="ECO:0007669"/>
    <property type="project" value="InterPro"/>
</dbReference>
<dbReference type="EC" id="4.1.2.13" evidence="5"/>
<dbReference type="Pfam" id="PF01116">
    <property type="entry name" value="F_bP_aldolase"/>
    <property type="match status" value="1"/>
</dbReference>
<evidence type="ECO:0000256" key="8">
    <source>
        <dbReference type="ARBA" id="ARBA00023152"/>
    </source>
</evidence>
<dbReference type="SUPFAM" id="SSF51569">
    <property type="entry name" value="Aldolase"/>
    <property type="match status" value="1"/>
</dbReference>
<dbReference type="InterPro" id="IPR000771">
    <property type="entry name" value="FBA_II"/>
</dbReference>
<keyword evidence="6 13" id="KW-0479">Metal-binding</keyword>
<evidence type="ECO:0000313" key="14">
    <source>
        <dbReference type="EMBL" id="AJC73091.1"/>
    </source>
</evidence>
<dbReference type="InterPro" id="IPR013785">
    <property type="entry name" value="Aldolase_TIM"/>
</dbReference>
<keyword evidence="8" id="KW-0324">Glycolysis</keyword>
<feature type="binding site" evidence="13">
    <location>
        <position position="212"/>
    </location>
    <ligand>
        <name>Zn(2+)</name>
        <dbReference type="ChEBI" id="CHEBI:29105"/>
        <label>1</label>
        <note>catalytic</note>
    </ligand>
</feature>
<dbReference type="NCBIfam" id="TIGR01859">
    <property type="entry name" value="fruc_bis_ald"/>
    <property type="match status" value="1"/>
</dbReference>
<dbReference type="STRING" id="1123384.AJ81_01480"/>
<dbReference type="RefSeq" id="WP_031503433.1">
    <property type="nucleotide sequence ID" value="NC_022795.1"/>
</dbReference>
<comment type="cofactor">
    <cofactor evidence="13">
        <name>Zn(2+)</name>
        <dbReference type="ChEBI" id="CHEBI:29105"/>
    </cofactor>
    <text evidence="13">Binds 2 Zn(2+) ions per subunit. One is catalytic and the other provides a structural contribution.</text>
</comment>
<evidence type="ECO:0000256" key="3">
    <source>
        <dbReference type="ARBA" id="ARBA00004714"/>
    </source>
</evidence>
<evidence type="ECO:0000313" key="15">
    <source>
        <dbReference type="Proteomes" id="UP000077469"/>
    </source>
</evidence>
<evidence type="ECO:0000256" key="12">
    <source>
        <dbReference type="PIRSR" id="PIRSR001359-2"/>
    </source>
</evidence>
<dbReference type="PANTHER" id="PTHR30304">
    <property type="entry name" value="D-TAGATOSE-1,6-BISPHOSPHATE ALDOLASE"/>
    <property type="match status" value="1"/>
</dbReference>
<dbReference type="KEGG" id="phy:AJ81_01480"/>
<dbReference type="PANTHER" id="PTHR30304:SF0">
    <property type="entry name" value="D-TAGATOSE-1,6-BISPHOSPHATE ALDOLASE SUBUNIT GATY-RELATED"/>
    <property type="match status" value="1"/>
</dbReference>
<feature type="binding site" evidence="12">
    <location>
        <begin position="213"/>
        <end position="215"/>
    </location>
    <ligand>
        <name>dihydroxyacetone phosphate</name>
        <dbReference type="ChEBI" id="CHEBI:57642"/>
    </ligand>
</feature>
<dbReference type="FunFam" id="3.20.20.70:FF:000111">
    <property type="entry name" value="Fructose-1,6-bisphosphate aldolase"/>
    <property type="match status" value="1"/>
</dbReference>
<dbReference type="OrthoDB" id="9803995at2"/>
<dbReference type="GO" id="GO:0006096">
    <property type="term" value="P:glycolytic process"/>
    <property type="evidence" value="ECO:0007669"/>
    <property type="project" value="UniProtKB-KW"/>
</dbReference>
<keyword evidence="15" id="KW-1185">Reference proteome</keyword>
<feature type="binding site" evidence="12">
    <location>
        <begin position="255"/>
        <end position="258"/>
    </location>
    <ligand>
        <name>dihydroxyacetone phosphate</name>
        <dbReference type="ChEBI" id="CHEBI:57642"/>
    </ligand>
</feature>
<evidence type="ECO:0000256" key="1">
    <source>
        <dbReference type="ARBA" id="ARBA00000441"/>
    </source>
</evidence>
<dbReference type="GO" id="GO:0008270">
    <property type="term" value="F:zinc ion binding"/>
    <property type="evidence" value="ECO:0007669"/>
    <property type="project" value="InterPro"/>
</dbReference>
<reference evidence="14 15" key="1">
    <citation type="submission" date="2014-01" db="EMBL/GenBank/DDBJ databases">
        <title>Genome sequencing of Thermotog hypogea.</title>
        <authorList>
            <person name="Zhang X."/>
            <person name="Alvare G."/>
            <person name="Fristensky B."/>
            <person name="Chen L."/>
            <person name="Suen T."/>
            <person name="Chen Q."/>
            <person name="Ma K."/>
        </authorList>
    </citation>
    <scope>NUCLEOTIDE SEQUENCE [LARGE SCALE GENOMIC DNA]</scope>
    <source>
        <strain evidence="14 15">DSM 11164</strain>
    </source>
</reference>
<organism evidence="14 15">
    <name type="scientific">Pseudothermotoga hypogea DSM 11164 = NBRC 106472</name>
    <dbReference type="NCBI Taxonomy" id="1123384"/>
    <lineage>
        <taxon>Bacteria</taxon>
        <taxon>Thermotogati</taxon>
        <taxon>Thermotogota</taxon>
        <taxon>Thermotogae</taxon>
        <taxon>Thermotogales</taxon>
        <taxon>Thermotogaceae</taxon>
        <taxon>Pseudothermotoga</taxon>
    </lineage>
</organism>
<dbReference type="Proteomes" id="UP000077469">
    <property type="component" value="Chromosome"/>
</dbReference>
<feature type="binding site" evidence="13">
    <location>
        <position position="135"/>
    </location>
    <ligand>
        <name>Zn(2+)</name>
        <dbReference type="ChEBI" id="CHEBI:29105"/>
        <label>2</label>
    </ligand>
</feature>
<evidence type="ECO:0000256" key="5">
    <source>
        <dbReference type="ARBA" id="ARBA00013068"/>
    </source>
</evidence>
<evidence type="ECO:0000256" key="9">
    <source>
        <dbReference type="ARBA" id="ARBA00023239"/>
    </source>
</evidence>
<feature type="binding site" evidence="13">
    <location>
        <position position="105"/>
    </location>
    <ligand>
        <name>Zn(2+)</name>
        <dbReference type="ChEBI" id="CHEBI:29105"/>
        <label>2</label>
    </ligand>
</feature>
<keyword evidence="7 13" id="KW-0862">Zinc</keyword>
<dbReference type="EMBL" id="CP007141">
    <property type="protein sequence ID" value="AJC73091.1"/>
    <property type="molecule type" value="Genomic_DNA"/>
</dbReference>
<feature type="binding site" evidence="13">
    <location>
        <position position="181"/>
    </location>
    <ligand>
        <name>Zn(2+)</name>
        <dbReference type="ChEBI" id="CHEBI:29105"/>
        <label>1</label>
        <note>catalytic</note>
    </ligand>
</feature>
<evidence type="ECO:0000256" key="4">
    <source>
        <dbReference type="ARBA" id="ARBA00005812"/>
    </source>
</evidence>
<name>A0A0X1KPC0_9THEM</name>
<evidence type="ECO:0000256" key="6">
    <source>
        <dbReference type="ARBA" id="ARBA00022723"/>
    </source>
</evidence>
<dbReference type="PIRSF" id="PIRSF001359">
    <property type="entry name" value="F_bP_aldolase_II"/>
    <property type="match status" value="1"/>
</dbReference>
<comment type="pathway">
    <text evidence="3">Carbohydrate degradation; glycolysis; D-glyceraldehyde 3-phosphate and glycerone phosphate from D-glucose: step 4/4.</text>
</comment>
<evidence type="ECO:0000256" key="10">
    <source>
        <dbReference type="ARBA" id="ARBA00031804"/>
    </source>
</evidence>
<comment type="similarity">
    <text evidence="4">Belongs to the class II fructose-bisphosphate aldolase family.</text>
</comment>
<feature type="binding site" evidence="13">
    <location>
        <position position="83"/>
    </location>
    <ligand>
        <name>Zn(2+)</name>
        <dbReference type="ChEBI" id="CHEBI:29105"/>
        <label>1</label>
        <note>catalytic</note>
    </ligand>
</feature>
<accession>A0A0X1KPC0</accession>
<evidence type="ECO:0000256" key="2">
    <source>
        <dbReference type="ARBA" id="ARBA00002181"/>
    </source>
</evidence>
<dbReference type="InterPro" id="IPR050246">
    <property type="entry name" value="Class_II_FBP_aldolase"/>
</dbReference>
<sequence length="310" mass="34184">MPLVSSKGMFEKAYGKYAIGAFNVNNMEILQGVIEAAKEERAPVILQISAGARKYAKQVYLIKLIQAALEDAPDIPICVHLDHGDSFELCKAVIDTGFFTSVMIDGSHLPFEENVKLTKQVVDYAHPRGVVVEGELGRLVGIEEHVVVSEREAFMTDSDKAVEFVERTNVDSLAIAIGTSHGAYKFKGEAKLDFDRLREIANRLPNFPLVLHGASSVLPEFVEKINKYGGKVEGAQGVPEDMIRKATTMGICKVNIDTDLRLAMTATIREVFALHPEEFDPRKYLGPAREAIKQLVKHKMRNVLGCSGQA</sequence>
<keyword evidence="9 14" id="KW-0456">Lyase</keyword>
<comment type="function">
    <text evidence="2">Catalyzes the aldol condensation of dihydroxyacetone phosphate (DHAP or glycerone-phosphate) with glyceraldehyde 3-phosphate (G3P) to form fructose 1,6-bisphosphate (FBP) in gluconeogenesis and the reverse reaction in glycolysis.</text>
</comment>
<feature type="active site" description="Proton donor" evidence="11">
    <location>
        <position position="82"/>
    </location>
</feature>
<dbReference type="InterPro" id="IPR011289">
    <property type="entry name" value="Fruc_bis_ald_class-2"/>
</dbReference>
<protein>
    <recommendedName>
        <fullName evidence="5">fructose-bisphosphate aldolase</fullName>
        <ecNumber evidence="5">4.1.2.13</ecNumber>
    </recommendedName>
    <alternativeName>
        <fullName evidence="10">Fructose-1,6-bisphosphate aldolase</fullName>
    </alternativeName>
</protein>
<dbReference type="NCBIfam" id="TIGR00167">
    <property type="entry name" value="cbbA"/>
    <property type="match status" value="1"/>
</dbReference>
<evidence type="ECO:0000256" key="11">
    <source>
        <dbReference type="PIRSR" id="PIRSR001359-1"/>
    </source>
</evidence>
<gene>
    <name evidence="14" type="ORF">AJ81_01480</name>
</gene>
<evidence type="ECO:0000256" key="13">
    <source>
        <dbReference type="PIRSR" id="PIRSR001359-3"/>
    </source>
</evidence>
<dbReference type="CDD" id="cd00947">
    <property type="entry name" value="TBP_aldolase_IIB"/>
    <property type="match status" value="1"/>
</dbReference>
<dbReference type="AlphaFoldDB" id="A0A0X1KPC0"/>
<dbReference type="PATRIC" id="fig|1123384.7.peg.296"/>
<dbReference type="PaxDb" id="1123384-AJ81_01480"/>
<dbReference type="Gene3D" id="3.20.20.70">
    <property type="entry name" value="Aldolase class I"/>
    <property type="match status" value="1"/>
</dbReference>
<proteinExistence type="inferred from homology"/>
<evidence type="ECO:0000256" key="7">
    <source>
        <dbReference type="ARBA" id="ARBA00022833"/>
    </source>
</evidence>
<dbReference type="GO" id="GO:0004332">
    <property type="term" value="F:fructose-bisphosphate aldolase activity"/>
    <property type="evidence" value="ECO:0007669"/>
    <property type="project" value="UniProtKB-EC"/>
</dbReference>